<name>A2S1M0_BURM9</name>
<dbReference type="KEGG" id="bml:BMA10229_2043"/>
<evidence type="ECO:0000256" key="1">
    <source>
        <dbReference type="SAM" id="MobiDB-lite"/>
    </source>
</evidence>
<proteinExistence type="predicted"/>
<evidence type="ECO:0000313" key="2">
    <source>
        <dbReference type="EMBL" id="ABN00263.2"/>
    </source>
</evidence>
<dbReference type="HOGENOM" id="CLU_2841326_0_0_4"/>
<feature type="compositionally biased region" description="Basic and acidic residues" evidence="1">
    <location>
        <begin position="13"/>
        <end position="34"/>
    </location>
</feature>
<protein>
    <submittedName>
        <fullName evidence="2">Uncharacterized protein</fullName>
    </submittedName>
</protein>
<dbReference type="AlphaFoldDB" id="A2S1M0"/>
<dbReference type="EMBL" id="CP000545">
    <property type="protein sequence ID" value="ABN00263.2"/>
    <property type="molecule type" value="Genomic_DNA"/>
</dbReference>
<organism evidence="2 3">
    <name type="scientific">Burkholderia mallei (strain NCTC 10229)</name>
    <dbReference type="NCBI Taxonomy" id="412022"/>
    <lineage>
        <taxon>Bacteria</taxon>
        <taxon>Pseudomonadati</taxon>
        <taxon>Pseudomonadota</taxon>
        <taxon>Betaproteobacteria</taxon>
        <taxon>Burkholderiales</taxon>
        <taxon>Burkholderiaceae</taxon>
        <taxon>Burkholderia</taxon>
        <taxon>pseudomallei group</taxon>
    </lineage>
</organism>
<dbReference type="Proteomes" id="UP000002283">
    <property type="component" value="Chromosome II"/>
</dbReference>
<feature type="region of interest" description="Disordered" evidence="1">
    <location>
        <begin position="1"/>
        <end position="65"/>
    </location>
</feature>
<sequence length="65" mass="7318">MPDSGALASTPAIERRNMPTDRRAPRRTRDEARRANRQSNACAHRAPARTASMRFRARRPSVCNA</sequence>
<reference evidence="2 3" key="1">
    <citation type="submission" date="2007-01" db="EMBL/GenBank/DDBJ databases">
        <authorList>
            <person name="DeShazer D."/>
            <person name="Woods D.E."/>
            <person name="Nierman W.C."/>
        </authorList>
    </citation>
    <scope>NUCLEOTIDE SEQUENCE [LARGE SCALE GENOMIC DNA]</scope>
    <source>
        <strain evidence="2 3">NCTC 10229</strain>
    </source>
</reference>
<evidence type="ECO:0000313" key="3">
    <source>
        <dbReference type="Proteomes" id="UP000002283"/>
    </source>
</evidence>
<accession>A2S1M0</accession>
<gene>
    <name evidence="2" type="ordered locus">BMA10229_2043</name>
</gene>